<feature type="region of interest" description="Disordered" evidence="7">
    <location>
        <begin position="276"/>
        <end position="296"/>
    </location>
</feature>
<dbReference type="PIRSF" id="PIRSF026649">
    <property type="entry name" value="MsbB"/>
    <property type="match status" value="1"/>
</dbReference>
<dbReference type="RefSeq" id="WP_390322105.1">
    <property type="nucleotide sequence ID" value="NZ_JBHRTP010000022.1"/>
</dbReference>
<evidence type="ECO:0000313" key="8">
    <source>
        <dbReference type="EMBL" id="MFC3107838.1"/>
    </source>
</evidence>
<keyword evidence="5" id="KW-0472">Membrane</keyword>
<sequence length="296" mass="32273">MLVTLFRLLSTLPLSVLHALGSALGWLVYLASPSYRRRLRDNLGRAGYAQHLPTAIRESGKNILELTFVWCAPPQRVLSSARIENWELAQAALDAKRGVIFLTPHLGCFEIIAQAIAAQTRLTALYRPPRKAALKPLIEGARARRNLLLAPANLSGVRSLLKALKKGEAIGLLPDQVPQHGEGVWADFFGKPAYTMTLSAKLQQMTGAPIILSYAERLPHGAGFVIRFAPFGEVLGDSAEQQARAINLAMEKLIARCPAQYLWSYNRYKTPSGVAAAAEPNAAGTAPDPHSQQEPR</sequence>
<keyword evidence="4" id="KW-0808">Transferase</keyword>
<evidence type="ECO:0000256" key="2">
    <source>
        <dbReference type="ARBA" id="ARBA00022475"/>
    </source>
</evidence>
<evidence type="ECO:0000256" key="1">
    <source>
        <dbReference type="ARBA" id="ARBA00004533"/>
    </source>
</evidence>
<organism evidence="8 9">
    <name type="scientific">Undibacterium arcticum</name>
    <dbReference type="NCBI Taxonomy" id="1762892"/>
    <lineage>
        <taxon>Bacteria</taxon>
        <taxon>Pseudomonadati</taxon>
        <taxon>Pseudomonadota</taxon>
        <taxon>Betaproteobacteria</taxon>
        <taxon>Burkholderiales</taxon>
        <taxon>Oxalobacteraceae</taxon>
        <taxon>Undibacterium</taxon>
    </lineage>
</organism>
<evidence type="ECO:0000256" key="7">
    <source>
        <dbReference type="SAM" id="MobiDB-lite"/>
    </source>
</evidence>
<dbReference type="PANTHER" id="PTHR30606:SF10">
    <property type="entry name" value="PHOSPHATIDYLINOSITOL MANNOSIDE ACYLTRANSFERASE"/>
    <property type="match status" value="1"/>
</dbReference>
<feature type="compositionally biased region" description="Low complexity" evidence="7">
    <location>
        <begin position="276"/>
        <end position="286"/>
    </location>
</feature>
<keyword evidence="3" id="KW-0997">Cell inner membrane</keyword>
<dbReference type="InterPro" id="IPR004960">
    <property type="entry name" value="LipA_acyltrans"/>
</dbReference>
<comment type="subcellular location">
    <subcellularLocation>
        <location evidence="1">Cell inner membrane</location>
    </subcellularLocation>
</comment>
<comment type="caution">
    <text evidence="8">The sequence shown here is derived from an EMBL/GenBank/DDBJ whole genome shotgun (WGS) entry which is preliminary data.</text>
</comment>
<evidence type="ECO:0000256" key="4">
    <source>
        <dbReference type="ARBA" id="ARBA00022679"/>
    </source>
</evidence>
<dbReference type="Pfam" id="PF03279">
    <property type="entry name" value="Lip_A_acyltrans"/>
    <property type="match status" value="1"/>
</dbReference>
<gene>
    <name evidence="8" type="ORF">ACFOFO_07680</name>
</gene>
<keyword evidence="9" id="KW-1185">Reference proteome</keyword>
<dbReference type="GO" id="GO:0016746">
    <property type="term" value="F:acyltransferase activity"/>
    <property type="evidence" value="ECO:0007669"/>
    <property type="project" value="UniProtKB-KW"/>
</dbReference>
<name>A0ABV7EYH5_9BURK</name>
<dbReference type="Proteomes" id="UP001595530">
    <property type="component" value="Unassembled WGS sequence"/>
</dbReference>
<evidence type="ECO:0000256" key="5">
    <source>
        <dbReference type="ARBA" id="ARBA00023136"/>
    </source>
</evidence>
<keyword evidence="6 8" id="KW-0012">Acyltransferase</keyword>
<proteinExistence type="predicted"/>
<evidence type="ECO:0000256" key="3">
    <source>
        <dbReference type="ARBA" id="ARBA00022519"/>
    </source>
</evidence>
<dbReference type="PANTHER" id="PTHR30606">
    <property type="entry name" value="LIPID A BIOSYNTHESIS LAUROYL ACYLTRANSFERASE"/>
    <property type="match status" value="1"/>
</dbReference>
<keyword evidence="2" id="KW-1003">Cell membrane</keyword>
<dbReference type="NCBIfam" id="NF006487">
    <property type="entry name" value="PRK08905.1"/>
    <property type="match status" value="1"/>
</dbReference>
<protein>
    <submittedName>
        <fullName evidence="8">Lysophospholipid acyltransferase family protein</fullName>
    </submittedName>
</protein>
<accession>A0ABV7EYH5</accession>
<evidence type="ECO:0000313" key="9">
    <source>
        <dbReference type="Proteomes" id="UP001595530"/>
    </source>
</evidence>
<dbReference type="EMBL" id="JBHRTP010000022">
    <property type="protein sequence ID" value="MFC3107838.1"/>
    <property type="molecule type" value="Genomic_DNA"/>
</dbReference>
<reference evidence="9" key="1">
    <citation type="journal article" date="2019" name="Int. J. Syst. Evol. Microbiol.">
        <title>The Global Catalogue of Microorganisms (GCM) 10K type strain sequencing project: providing services to taxonomists for standard genome sequencing and annotation.</title>
        <authorList>
            <consortium name="The Broad Institute Genomics Platform"/>
            <consortium name="The Broad Institute Genome Sequencing Center for Infectious Disease"/>
            <person name="Wu L."/>
            <person name="Ma J."/>
        </authorList>
    </citation>
    <scope>NUCLEOTIDE SEQUENCE [LARGE SCALE GENOMIC DNA]</scope>
    <source>
        <strain evidence="9">KCTC 42986</strain>
    </source>
</reference>
<dbReference type="CDD" id="cd07984">
    <property type="entry name" value="LPLAT_LABLAT-like"/>
    <property type="match status" value="1"/>
</dbReference>
<evidence type="ECO:0000256" key="6">
    <source>
        <dbReference type="ARBA" id="ARBA00023315"/>
    </source>
</evidence>